<reference evidence="4" key="2">
    <citation type="submission" date="2020-01" db="EMBL/GenBank/DDBJ databases">
        <authorList>
            <person name="Hornung B."/>
        </authorList>
    </citation>
    <scope>NUCLEOTIDE SEQUENCE</scope>
    <source>
        <strain evidence="4">PacBioINE</strain>
    </source>
</reference>
<dbReference type="Gene3D" id="3.40.50.720">
    <property type="entry name" value="NAD(P)-binding Rossmann-like Domain"/>
    <property type="match status" value="1"/>
</dbReference>
<dbReference type="CDD" id="cd05254">
    <property type="entry name" value="dTDP_HR_like_SDR_e"/>
    <property type="match status" value="1"/>
</dbReference>
<evidence type="ECO:0000256" key="1">
    <source>
        <dbReference type="ARBA" id="ARBA00010944"/>
    </source>
</evidence>
<dbReference type="EMBL" id="LR746496">
    <property type="protein sequence ID" value="CAA7603127.1"/>
    <property type="molecule type" value="Genomic_DNA"/>
</dbReference>
<dbReference type="KEGG" id="aacx:DEACI_3950"/>
<evidence type="ECO:0000256" key="2">
    <source>
        <dbReference type="RuleBase" id="RU364082"/>
    </source>
</evidence>
<dbReference type="Gene3D" id="3.90.25.10">
    <property type="entry name" value="UDP-galactose 4-epimerase, domain 1"/>
    <property type="match status" value="1"/>
</dbReference>
<dbReference type="PANTHER" id="PTHR10491:SF4">
    <property type="entry name" value="METHIONINE ADENOSYLTRANSFERASE 2 SUBUNIT BETA"/>
    <property type="match status" value="1"/>
</dbReference>
<dbReference type="InterPro" id="IPR036291">
    <property type="entry name" value="NAD(P)-bd_dom_sf"/>
</dbReference>
<reference evidence="5" key="1">
    <citation type="submission" date="2014-11" db="EMBL/GenBank/DDBJ databases">
        <authorList>
            <person name="Hornung B.V."/>
        </authorList>
    </citation>
    <scope>NUCLEOTIDE SEQUENCE</scope>
    <source>
        <strain evidence="5">INE</strain>
    </source>
</reference>
<dbReference type="GO" id="GO:0005829">
    <property type="term" value="C:cytosol"/>
    <property type="evidence" value="ECO:0007669"/>
    <property type="project" value="TreeGrafter"/>
</dbReference>
<dbReference type="GO" id="GO:0019305">
    <property type="term" value="P:dTDP-rhamnose biosynthetic process"/>
    <property type="evidence" value="ECO:0007669"/>
    <property type="project" value="TreeGrafter"/>
</dbReference>
<dbReference type="Pfam" id="PF04321">
    <property type="entry name" value="RmlD_sub_bind"/>
    <property type="match status" value="1"/>
</dbReference>
<dbReference type="NCBIfam" id="TIGR01214">
    <property type="entry name" value="rmlD"/>
    <property type="match status" value="1"/>
</dbReference>
<protein>
    <recommendedName>
        <fullName evidence="2">dTDP-4-dehydrorhamnose reductase</fullName>
        <ecNumber evidence="2">1.1.1.133</ecNumber>
    </recommendedName>
</protein>
<dbReference type="RefSeq" id="WP_240986385.1">
    <property type="nucleotide sequence ID" value="NZ_CDGJ01000002.1"/>
</dbReference>
<keyword evidence="2" id="KW-0521">NADP</keyword>
<feature type="domain" description="RmlD-like substrate binding" evidence="3">
    <location>
        <begin position="4"/>
        <end position="275"/>
    </location>
</feature>
<dbReference type="EC" id="1.1.1.133" evidence="2"/>
<dbReference type="InterPro" id="IPR029903">
    <property type="entry name" value="RmlD-like-bd"/>
</dbReference>
<proteinExistence type="inferred from homology"/>
<comment type="function">
    <text evidence="2">Catalyzes the reduction of dTDP-6-deoxy-L-lyxo-4-hexulose to yield dTDP-L-rhamnose.</text>
</comment>
<dbReference type="PANTHER" id="PTHR10491">
    <property type="entry name" value="DTDP-4-DEHYDRORHAMNOSE REDUCTASE"/>
    <property type="match status" value="1"/>
</dbReference>
<name>A0A8S0Y0G6_9FIRM</name>
<dbReference type="SUPFAM" id="SSF51735">
    <property type="entry name" value="NAD(P)-binding Rossmann-fold domains"/>
    <property type="match status" value="1"/>
</dbReference>
<dbReference type="InterPro" id="IPR005913">
    <property type="entry name" value="dTDP_dehydrorham_reduct"/>
</dbReference>
<evidence type="ECO:0000313" key="6">
    <source>
        <dbReference type="Proteomes" id="UP001071230"/>
    </source>
</evidence>
<gene>
    <name evidence="5" type="ORF">DEACI_0009</name>
    <name evidence="4" type="ORF">DEACI_3950</name>
</gene>
<sequence>MNVKVMVMGASGQLGREIRQQFQGCYDLDAPGLDITDYPSVKDRISEINPSVVINTAAYTNVEKAEEEELTAFQVNAIGAQNVAIACKRVGAKFVHISTDYIFDGTKSAPYEEFDSPHPLSVYGKSKLWGEKLVEAVGGESFILRTSWLYGEGHNFVKTMLKLADERDKLSVVADQYGTPTYTKDLVWVIEKLMQTDFYGVYHASNNGSCSWYEFARKIFELTGKTVKVEPVSSAEYPTKAERPRCSVMENKLLKLRGLDVMRPWEEALQDYLENAVH</sequence>
<dbReference type="Proteomes" id="UP001071230">
    <property type="component" value="Unassembled WGS sequence"/>
</dbReference>
<comment type="similarity">
    <text evidence="1 2">Belongs to the dTDP-4-dehydrorhamnose reductase family.</text>
</comment>
<comment type="pathway">
    <text evidence="2">Carbohydrate biosynthesis; dTDP-L-rhamnose biosynthesis.</text>
</comment>
<evidence type="ECO:0000313" key="4">
    <source>
        <dbReference type="EMBL" id="CAA7603127.1"/>
    </source>
</evidence>
<dbReference type="EMBL" id="CDGJ01000002">
    <property type="protein sequence ID" value="CEJ05635.1"/>
    <property type="molecule type" value="Genomic_DNA"/>
</dbReference>
<evidence type="ECO:0000259" key="3">
    <source>
        <dbReference type="Pfam" id="PF04321"/>
    </source>
</evidence>
<keyword evidence="2" id="KW-0560">Oxidoreductase</keyword>
<organism evidence="4">
    <name type="scientific">Acididesulfobacillus acetoxydans</name>
    <dbReference type="NCBI Taxonomy" id="1561005"/>
    <lineage>
        <taxon>Bacteria</taxon>
        <taxon>Bacillati</taxon>
        <taxon>Bacillota</taxon>
        <taxon>Clostridia</taxon>
        <taxon>Eubacteriales</taxon>
        <taxon>Peptococcaceae</taxon>
        <taxon>Acididesulfobacillus</taxon>
    </lineage>
</organism>
<keyword evidence="6" id="KW-1185">Reference proteome</keyword>
<dbReference type="GO" id="GO:0008831">
    <property type="term" value="F:dTDP-4-dehydrorhamnose reductase activity"/>
    <property type="evidence" value="ECO:0007669"/>
    <property type="project" value="UniProtKB-EC"/>
</dbReference>
<accession>A0A8S0Y0G6</accession>
<evidence type="ECO:0000313" key="5">
    <source>
        <dbReference type="EMBL" id="CEJ05635.1"/>
    </source>
</evidence>
<dbReference type="Proteomes" id="UP000836597">
    <property type="component" value="Chromosome"/>
</dbReference>
<dbReference type="AlphaFoldDB" id="A0A8S0Y0G6"/>